<evidence type="ECO:0000313" key="3">
    <source>
        <dbReference type="Proteomes" id="UP000735302"/>
    </source>
</evidence>
<protein>
    <submittedName>
        <fullName evidence="2">Uncharacterized protein</fullName>
    </submittedName>
</protein>
<accession>A0AAV4BWE5</accession>
<feature type="region of interest" description="Disordered" evidence="1">
    <location>
        <begin position="62"/>
        <end position="81"/>
    </location>
</feature>
<feature type="compositionally biased region" description="Basic and acidic residues" evidence="1">
    <location>
        <begin position="20"/>
        <end position="35"/>
    </location>
</feature>
<dbReference type="AlphaFoldDB" id="A0AAV4BWE5"/>
<reference evidence="2 3" key="1">
    <citation type="journal article" date="2021" name="Elife">
        <title>Chloroplast acquisition without the gene transfer in kleptoplastic sea slugs, Plakobranchus ocellatus.</title>
        <authorList>
            <person name="Maeda T."/>
            <person name="Takahashi S."/>
            <person name="Yoshida T."/>
            <person name="Shimamura S."/>
            <person name="Takaki Y."/>
            <person name="Nagai Y."/>
            <person name="Toyoda A."/>
            <person name="Suzuki Y."/>
            <person name="Arimoto A."/>
            <person name="Ishii H."/>
            <person name="Satoh N."/>
            <person name="Nishiyama T."/>
            <person name="Hasebe M."/>
            <person name="Maruyama T."/>
            <person name="Minagawa J."/>
            <person name="Obokata J."/>
            <person name="Shigenobu S."/>
        </authorList>
    </citation>
    <scope>NUCLEOTIDE SEQUENCE [LARGE SCALE GENOMIC DNA]</scope>
</reference>
<name>A0AAV4BWE5_9GAST</name>
<keyword evidence="3" id="KW-1185">Reference proteome</keyword>
<evidence type="ECO:0000313" key="2">
    <source>
        <dbReference type="EMBL" id="GFO22724.1"/>
    </source>
</evidence>
<dbReference type="EMBL" id="BLXT01005449">
    <property type="protein sequence ID" value="GFO22724.1"/>
    <property type="molecule type" value="Genomic_DNA"/>
</dbReference>
<gene>
    <name evidence="2" type="ORF">PoB_004922900</name>
</gene>
<feature type="region of interest" description="Disordered" evidence="1">
    <location>
        <begin position="1"/>
        <end position="43"/>
    </location>
</feature>
<evidence type="ECO:0000256" key="1">
    <source>
        <dbReference type="SAM" id="MobiDB-lite"/>
    </source>
</evidence>
<comment type="caution">
    <text evidence="2">The sequence shown here is derived from an EMBL/GenBank/DDBJ whole genome shotgun (WGS) entry which is preliminary data.</text>
</comment>
<organism evidence="2 3">
    <name type="scientific">Plakobranchus ocellatus</name>
    <dbReference type="NCBI Taxonomy" id="259542"/>
    <lineage>
        <taxon>Eukaryota</taxon>
        <taxon>Metazoa</taxon>
        <taxon>Spiralia</taxon>
        <taxon>Lophotrochozoa</taxon>
        <taxon>Mollusca</taxon>
        <taxon>Gastropoda</taxon>
        <taxon>Heterobranchia</taxon>
        <taxon>Euthyneura</taxon>
        <taxon>Panpulmonata</taxon>
        <taxon>Sacoglossa</taxon>
        <taxon>Placobranchoidea</taxon>
        <taxon>Plakobranchidae</taxon>
        <taxon>Plakobranchus</taxon>
    </lineage>
</organism>
<proteinExistence type="predicted"/>
<dbReference type="Proteomes" id="UP000735302">
    <property type="component" value="Unassembled WGS sequence"/>
</dbReference>
<sequence>MEQLIQMNQNDDSDSNNDDDQIRKEMERDMQKGDDDEKDPFLQGPDANLWFLYKASPQQGDLRLLDPLSGQGISSGTLTSDRKVPAEFQGRLANHCVTDAPFH</sequence>